<gene>
    <name evidence="2" type="ORF">SAMN05660413_02132</name>
</gene>
<evidence type="ECO:0000313" key="2">
    <source>
        <dbReference type="EMBL" id="SFN68022.1"/>
    </source>
</evidence>
<protein>
    <submittedName>
        <fullName evidence="2">Uncharacterized protein</fullName>
    </submittedName>
</protein>
<dbReference type="Proteomes" id="UP000199153">
    <property type="component" value="Unassembled WGS sequence"/>
</dbReference>
<sequence>MKMKNRLKKELVKLAEEIISEKENLDTKALKLKAATLYEQLSILNFTEQNLHAFEAPEATETLSIEKPKKKKEPAKSDRDDYAPDGTEYREDADAITEPNTEKIKDIVAQMPPETEKVDELFGQMGRSQQASETKQAEPPKQPEQRSAPPAKKQIPEPKKDFRDIGVDYDNLPNFEPLNNRQKENRPKSVNDRLKKGINIGLNERLSFIKHLFDGNTADYNRVLSQLNTIDDPNEAKKFIEKIVKPDYNHWEGKEVYEQRFMEKIENKYR</sequence>
<evidence type="ECO:0000256" key="1">
    <source>
        <dbReference type="SAM" id="MobiDB-lite"/>
    </source>
</evidence>
<dbReference type="AlphaFoldDB" id="A0A1I5B016"/>
<organism evidence="2 3">
    <name type="scientific">Salegentibacter flavus</name>
    <dbReference type="NCBI Taxonomy" id="287099"/>
    <lineage>
        <taxon>Bacteria</taxon>
        <taxon>Pseudomonadati</taxon>
        <taxon>Bacteroidota</taxon>
        <taxon>Flavobacteriia</taxon>
        <taxon>Flavobacteriales</taxon>
        <taxon>Flavobacteriaceae</taxon>
        <taxon>Salegentibacter</taxon>
    </lineage>
</organism>
<keyword evidence="3" id="KW-1185">Reference proteome</keyword>
<feature type="compositionally biased region" description="Basic and acidic residues" evidence="1">
    <location>
        <begin position="74"/>
        <end position="93"/>
    </location>
</feature>
<evidence type="ECO:0000313" key="3">
    <source>
        <dbReference type="Proteomes" id="UP000199153"/>
    </source>
</evidence>
<feature type="region of interest" description="Disordered" evidence="1">
    <location>
        <begin position="56"/>
        <end position="103"/>
    </location>
</feature>
<proteinExistence type="predicted"/>
<feature type="compositionally biased region" description="Basic and acidic residues" evidence="1">
    <location>
        <begin position="181"/>
        <end position="192"/>
    </location>
</feature>
<accession>A0A1I5B016</accession>
<feature type="region of interest" description="Disordered" evidence="1">
    <location>
        <begin position="126"/>
        <end position="192"/>
    </location>
</feature>
<name>A0A1I5B016_9FLAO</name>
<feature type="compositionally biased region" description="Basic and acidic residues" evidence="1">
    <location>
        <begin position="154"/>
        <end position="166"/>
    </location>
</feature>
<feature type="compositionally biased region" description="Basic and acidic residues" evidence="1">
    <location>
        <begin position="135"/>
        <end position="144"/>
    </location>
</feature>
<dbReference type="STRING" id="287099.SAMN05660413_02132"/>
<dbReference type="EMBL" id="FOVL01000012">
    <property type="protein sequence ID" value="SFN68022.1"/>
    <property type="molecule type" value="Genomic_DNA"/>
</dbReference>
<reference evidence="2 3" key="1">
    <citation type="submission" date="2016-10" db="EMBL/GenBank/DDBJ databases">
        <authorList>
            <person name="de Groot N.N."/>
        </authorList>
    </citation>
    <scope>NUCLEOTIDE SEQUENCE [LARGE SCALE GENOMIC DNA]</scope>
    <source>
        <strain evidence="2 3">DSM 17794</strain>
    </source>
</reference>